<evidence type="ECO:0000313" key="1">
    <source>
        <dbReference type="EMBL" id="WUV44894.1"/>
    </source>
</evidence>
<dbReference type="Pfam" id="PF01297">
    <property type="entry name" value="ZnuA"/>
    <property type="match status" value="1"/>
</dbReference>
<reference evidence="1" key="1">
    <citation type="submission" date="2022-10" db="EMBL/GenBank/DDBJ databases">
        <title>The complete genomes of actinobacterial strains from the NBC collection.</title>
        <authorList>
            <person name="Joergensen T.S."/>
            <person name="Alvarez Arevalo M."/>
            <person name="Sterndorff E.B."/>
            <person name="Faurdal D."/>
            <person name="Vuksanovic O."/>
            <person name="Mourched A.-S."/>
            <person name="Charusanti P."/>
            <person name="Shaw S."/>
            <person name="Blin K."/>
            <person name="Weber T."/>
        </authorList>
    </citation>
    <scope>NUCLEOTIDE SEQUENCE</scope>
    <source>
        <strain evidence="1">NBC_01482</strain>
    </source>
</reference>
<proteinExistence type="predicted"/>
<dbReference type="EMBL" id="CP109441">
    <property type="protein sequence ID" value="WUV44894.1"/>
    <property type="molecule type" value="Genomic_DNA"/>
</dbReference>
<dbReference type="PROSITE" id="PS51257">
    <property type="entry name" value="PROKAR_LIPOPROTEIN"/>
    <property type="match status" value="1"/>
</dbReference>
<protein>
    <submittedName>
        <fullName evidence="1">Metal ABC transporter substrate-binding protein</fullName>
    </submittedName>
</protein>
<evidence type="ECO:0000313" key="2">
    <source>
        <dbReference type="Proteomes" id="UP001432062"/>
    </source>
</evidence>
<organism evidence="1 2">
    <name type="scientific">Nocardia vinacea</name>
    <dbReference type="NCBI Taxonomy" id="96468"/>
    <lineage>
        <taxon>Bacteria</taxon>
        <taxon>Bacillati</taxon>
        <taxon>Actinomycetota</taxon>
        <taxon>Actinomycetes</taxon>
        <taxon>Mycobacteriales</taxon>
        <taxon>Nocardiaceae</taxon>
        <taxon>Nocardia</taxon>
    </lineage>
</organism>
<dbReference type="Gene3D" id="3.40.50.1980">
    <property type="entry name" value="Nitrogenase molybdenum iron protein domain"/>
    <property type="match status" value="1"/>
</dbReference>
<dbReference type="Proteomes" id="UP001432062">
    <property type="component" value="Chromosome"/>
</dbReference>
<dbReference type="SUPFAM" id="SSF53807">
    <property type="entry name" value="Helical backbone' metal receptor"/>
    <property type="match status" value="1"/>
</dbReference>
<gene>
    <name evidence="1" type="ORF">OG563_38090</name>
</gene>
<dbReference type="InterPro" id="IPR006127">
    <property type="entry name" value="ZnuA-like"/>
</dbReference>
<sequence length="260" mass="26843">MAGFRPLTAGLVLAGVLLGGCSSTGDQHDHHGHDHPKIVATTTWEAAFAKAAGADDVTVIVPASVHHAPDYDPKPSDLTAVAEADFVLYAPFEPFAAKIKEAAGSKAKLIEVNLDNSADKATAQVKALGTDFGTSAAADAWTATFTAEYDKLGKDVRAAWPGGKQPTVVAQVFSTWAAQLAGADIVGTYGPEAVTPGQLSALAAKKPEFVLDNAHMSSGTVLPDSGAKQVSIVNYPSQDQELLTVYRDAAAALKKAMSGS</sequence>
<dbReference type="RefSeq" id="WP_329408101.1">
    <property type="nucleotide sequence ID" value="NZ_CP109441.1"/>
</dbReference>
<name>A0ABZ1YNT1_9NOCA</name>
<keyword evidence="2" id="KW-1185">Reference proteome</keyword>
<accession>A0ABZ1YNT1</accession>